<organism evidence="2 3">
    <name type="scientific">Pichia sorbitophila (strain ATCC MYA-4447 / BCRC 22081 / CBS 7064 / NBRC 10061 / NRRL Y-12695)</name>
    <name type="common">Hybrid yeast</name>
    <dbReference type="NCBI Taxonomy" id="559304"/>
    <lineage>
        <taxon>Eukaryota</taxon>
        <taxon>Fungi</taxon>
        <taxon>Dikarya</taxon>
        <taxon>Ascomycota</taxon>
        <taxon>Saccharomycotina</taxon>
        <taxon>Pichiomycetes</taxon>
        <taxon>Debaryomycetaceae</taxon>
        <taxon>Millerozyma</taxon>
    </lineage>
</organism>
<evidence type="ECO:0000256" key="1">
    <source>
        <dbReference type="SAM" id="MobiDB-lite"/>
    </source>
</evidence>
<dbReference type="HOGENOM" id="CLU_637949_0_0_1"/>
<dbReference type="EMBL" id="FO082047">
    <property type="protein sequence ID" value="CCE85899.1"/>
    <property type="molecule type" value="Genomic_DNA"/>
</dbReference>
<gene>
    <name evidence="2" type="primary">Piso0_005536</name>
    <name evidence="2" type="ORF">GNLVRS01_PISO0M16842g</name>
</gene>
<reference evidence="2 3" key="1">
    <citation type="journal article" date="2012" name="G3 (Bethesda)">
        <title>Pichia sorbitophila, an interspecies yeast hybrid reveals early steps of genome resolution following polyploidization.</title>
        <authorList>
            <person name="Leh Louis V."/>
            <person name="Despons L."/>
            <person name="Friedrich A."/>
            <person name="Martin T."/>
            <person name="Durrens P."/>
            <person name="Casaregola S."/>
            <person name="Neuveglise C."/>
            <person name="Fairhead C."/>
            <person name="Marck C."/>
            <person name="Cruz J.A."/>
            <person name="Straub M.L."/>
            <person name="Kugler V."/>
            <person name="Sacerdot C."/>
            <person name="Uzunov Z."/>
            <person name="Thierry A."/>
            <person name="Weiss S."/>
            <person name="Bleykasten C."/>
            <person name="De Montigny J."/>
            <person name="Jacques N."/>
            <person name="Jung P."/>
            <person name="Lemaire M."/>
            <person name="Mallet S."/>
            <person name="Morel G."/>
            <person name="Richard G.F."/>
            <person name="Sarkar A."/>
            <person name="Savel G."/>
            <person name="Schacherer J."/>
            <person name="Seret M.L."/>
            <person name="Talla E."/>
            <person name="Samson G."/>
            <person name="Jubin C."/>
            <person name="Poulain J."/>
            <person name="Vacherie B."/>
            <person name="Barbe V."/>
            <person name="Pelletier E."/>
            <person name="Sherman D.J."/>
            <person name="Westhof E."/>
            <person name="Weissenbach J."/>
            <person name="Baret P.V."/>
            <person name="Wincker P."/>
            <person name="Gaillardin C."/>
            <person name="Dujon B."/>
            <person name="Souciet J.L."/>
        </authorList>
    </citation>
    <scope>NUCLEOTIDE SEQUENCE [LARGE SCALE GENOMIC DNA]</scope>
    <source>
        <strain evidence="3">ATCC MYA-4447 / BCRC 22081 / CBS 7064 / NBRC 10061 / NRRL Y-12695</strain>
    </source>
</reference>
<dbReference type="STRING" id="559304.G8Y288"/>
<name>G8Y288_PICSO</name>
<feature type="compositionally biased region" description="Basic and acidic residues" evidence="1">
    <location>
        <begin position="1"/>
        <end position="20"/>
    </location>
</feature>
<dbReference type="OrthoDB" id="4025787at2759"/>
<feature type="region of interest" description="Disordered" evidence="1">
    <location>
        <begin position="61"/>
        <end position="88"/>
    </location>
</feature>
<dbReference type="Proteomes" id="UP000005222">
    <property type="component" value="Chromosome M"/>
</dbReference>
<evidence type="ECO:0000313" key="3">
    <source>
        <dbReference type="Proteomes" id="UP000005222"/>
    </source>
</evidence>
<sequence>MATAPEHKHEHSARMDREIKVAPPANGKKLWRVKKASAAKQSTDTSSTVECWQNSLRIAAGAGGKRYSARRSGTLKRPKNRPGMPKNFVFVDLSPVKKEAADVSSESSELSDSGSESVMSSAELSPASSFEQHSQSLESSPADKHEFFSGSRSHWEEASFDELFGSSLMLGDQYGLGIFSCPLASENDSEGEYSQSTNASNTSMPRDDYFFASNGALHSSFRPQNPVSSSVPAGEIDATNAFLHIPTKPRDSLKRAFTLSDIPVLQPEQQSQALPKRPKASTAPASRTASGIGKFQFKTYKAPKSSPIEQAPKNSELPAQQTKSEDISFDTKIPHCEFPGKDMDLDAFMFLNDQAPSFGYNSFSSSDDSQSFEYASETYTPSTDHSDIEDFKPAFSHSAQGTNILNSCGPLLQNWQDTELDNFNLISF</sequence>
<evidence type="ECO:0000313" key="2">
    <source>
        <dbReference type="EMBL" id="CCE85899.1"/>
    </source>
</evidence>
<feature type="region of interest" description="Disordered" evidence="1">
    <location>
        <begin position="303"/>
        <end position="326"/>
    </location>
</feature>
<protein>
    <submittedName>
        <fullName evidence="2">Piso0_005536 protein</fullName>
    </submittedName>
</protein>
<feature type="region of interest" description="Disordered" evidence="1">
    <location>
        <begin position="101"/>
        <end position="148"/>
    </location>
</feature>
<keyword evidence="3" id="KW-1185">Reference proteome</keyword>
<feature type="region of interest" description="Disordered" evidence="1">
    <location>
        <begin position="1"/>
        <end position="27"/>
    </location>
</feature>
<accession>G8Y288</accession>
<dbReference type="AlphaFoldDB" id="G8Y288"/>
<dbReference type="eggNOG" id="ENOG502T4B8">
    <property type="taxonomic scope" value="Eukaryota"/>
</dbReference>
<feature type="region of interest" description="Disordered" evidence="1">
    <location>
        <begin position="267"/>
        <end position="290"/>
    </location>
</feature>
<feature type="compositionally biased region" description="Low complexity" evidence="1">
    <location>
        <begin position="102"/>
        <end position="125"/>
    </location>
</feature>
<dbReference type="InParanoid" id="G8Y288"/>
<feature type="compositionally biased region" description="Basic residues" evidence="1">
    <location>
        <begin position="67"/>
        <end position="80"/>
    </location>
</feature>
<feature type="compositionally biased region" description="Polar residues" evidence="1">
    <location>
        <begin position="126"/>
        <end position="139"/>
    </location>
</feature>
<proteinExistence type="predicted"/>